<evidence type="ECO:0000256" key="2">
    <source>
        <dbReference type="ARBA" id="ARBA00022485"/>
    </source>
</evidence>
<keyword evidence="3 12" id="KW-0963">Cytoplasm</keyword>
<dbReference type="EC" id="2.1.1.192" evidence="12"/>
<protein>
    <recommendedName>
        <fullName evidence="12">Probable dual-specificity RNA methyltransferase RlmN</fullName>
        <ecNumber evidence="12">2.1.1.192</ecNumber>
    </recommendedName>
    <alternativeName>
        <fullName evidence="12">23S rRNA (adenine(2503)-C(2))-methyltransferase</fullName>
    </alternativeName>
    <alternativeName>
        <fullName evidence="12">23S rRNA m2A2503 methyltransferase</fullName>
    </alternativeName>
    <alternativeName>
        <fullName evidence="12">Ribosomal RNA large subunit methyltransferase N</fullName>
    </alternativeName>
    <alternativeName>
        <fullName evidence="12">tRNA (adenine(37)-C(2))-methyltransferase</fullName>
    </alternativeName>
    <alternativeName>
        <fullName evidence="12">tRNA m2A37 methyltransferase</fullName>
    </alternativeName>
</protein>
<dbReference type="InterPro" id="IPR058240">
    <property type="entry name" value="rSAM_sf"/>
</dbReference>
<evidence type="ECO:0000256" key="3">
    <source>
        <dbReference type="ARBA" id="ARBA00022490"/>
    </source>
</evidence>
<comment type="caution">
    <text evidence="12">Lacks conserved residue(s) required for the propagation of feature annotation.</text>
</comment>
<feature type="binding site" evidence="12">
    <location>
        <position position="116"/>
    </location>
    <ligand>
        <name>[4Fe-4S] cluster</name>
        <dbReference type="ChEBI" id="CHEBI:49883"/>
        <note>4Fe-4S-S-AdoMet</note>
    </ligand>
</feature>
<evidence type="ECO:0000256" key="8">
    <source>
        <dbReference type="ARBA" id="ARBA00022694"/>
    </source>
</evidence>
<dbReference type="Pfam" id="PF21016">
    <property type="entry name" value="RlmN_N"/>
    <property type="match status" value="1"/>
</dbReference>
<comment type="similarity">
    <text evidence="12">Belongs to the radical SAM superfamily. RlmN family.</text>
</comment>
<feature type="active site" description="Proton acceptor" evidence="12">
    <location>
        <position position="92"/>
    </location>
</feature>
<dbReference type="EMBL" id="JAGGLD010000005">
    <property type="protein sequence ID" value="MBP2001988.1"/>
    <property type="molecule type" value="Genomic_DNA"/>
</dbReference>
<feature type="binding site" evidence="12">
    <location>
        <begin position="164"/>
        <end position="165"/>
    </location>
    <ligand>
        <name>S-adenosyl-L-methionine</name>
        <dbReference type="ChEBI" id="CHEBI:59789"/>
    </ligand>
</feature>
<keyword evidence="5 12" id="KW-0489">Methyltransferase</keyword>
<dbReference type="CDD" id="cd01335">
    <property type="entry name" value="Radical_SAM"/>
    <property type="match status" value="1"/>
</dbReference>
<sequence length="363" mass="41104">MNKPSIYGLTFKQLEAWLAEHGHKKFRALQVWDWLYRKRVTDFADMTDVNPACMELITENYVIQTLEENVKQESADGTIKFLFKLDDGNLIETVLMRHKFGLSVCVTTQVGCNIGCSFCASGLLKKSRDLIGGEIVEQIMNVQHHLDRAGQGDLVSHVVVMGIGEPFDNFENLTDFIHIVKDQKGLALAARHITVSTSGLAGKIKEFADSDLKVNLAISLHAPNNELRTRIMKINRAIPIEQLMEAIDYYLERTNRRITLEYILLKDINDQHEHALELAELVGHRKNLANVNLIPYNPVDEHSQYQRTDRETVRAFYDTLKKQGISCSVRLEHGTDIDAACGQLRSKQIKNVSTDPEKMASGE</sequence>
<evidence type="ECO:0000259" key="13">
    <source>
        <dbReference type="PROSITE" id="PS51918"/>
    </source>
</evidence>
<dbReference type="Gene3D" id="3.20.20.70">
    <property type="entry name" value="Aldolase class I"/>
    <property type="match status" value="1"/>
</dbReference>
<dbReference type="Gene3D" id="1.10.150.530">
    <property type="match status" value="1"/>
</dbReference>
<feature type="binding site" evidence="12">
    <location>
        <position position="297"/>
    </location>
    <ligand>
        <name>S-adenosyl-L-methionine</name>
        <dbReference type="ChEBI" id="CHEBI:59789"/>
    </ligand>
</feature>
<evidence type="ECO:0000256" key="11">
    <source>
        <dbReference type="ARBA" id="ARBA00023014"/>
    </source>
</evidence>
<dbReference type="Pfam" id="PF04055">
    <property type="entry name" value="Radical_SAM"/>
    <property type="match status" value="1"/>
</dbReference>
<dbReference type="RefSeq" id="WP_209864260.1">
    <property type="nucleotide sequence ID" value="NZ_JAGGLD010000005.1"/>
</dbReference>
<keyword evidence="11 12" id="KW-0411">Iron-sulfur</keyword>
<evidence type="ECO:0000256" key="12">
    <source>
        <dbReference type="HAMAP-Rule" id="MF_01849"/>
    </source>
</evidence>
<comment type="miscellaneous">
    <text evidence="12">Reaction proceeds by a ping-pong mechanism involving intermediate methylation of a conserved cysteine residue.</text>
</comment>
<dbReference type="NCBIfam" id="TIGR00048">
    <property type="entry name" value="rRNA_mod_RlmN"/>
    <property type="match status" value="1"/>
</dbReference>
<proteinExistence type="inferred from homology"/>
<organism evidence="14 15">
    <name type="scientific">Paenibacillus shirakamiensis</name>
    <dbReference type="NCBI Taxonomy" id="1265935"/>
    <lineage>
        <taxon>Bacteria</taxon>
        <taxon>Bacillati</taxon>
        <taxon>Bacillota</taxon>
        <taxon>Bacilli</taxon>
        <taxon>Bacillales</taxon>
        <taxon>Paenibacillaceae</taxon>
        <taxon>Paenibacillus</taxon>
    </lineage>
</organism>
<comment type="cofactor">
    <cofactor evidence="12">
        <name>[4Fe-4S] cluster</name>
        <dbReference type="ChEBI" id="CHEBI:49883"/>
    </cofactor>
    <text evidence="12">Binds 1 [4Fe-4S] cluster. The cluster is coordinated with 3 cysteines and an exchangeable S-adenosyl-L-methionine.</text>
</comment>
<comment type="catalytic activity">
    <reaction evidence="12">
        <text>adenosine(37) in tRNA + 2 reduced [2Fe-2S]-[ferredoxin] + 2 S-adenosyl-L-methionine = 2-methyladenosine(37) in tRNA + 5'-deoxyadenosine + L-methionine + 2 oxidized [2Fe-2S]-[ferredoxin] + S-adenosyl-L-homocysteine</text>
        <dbReference type="Rhea" id="RHEA:43332"/>
        <dbReference type="Rhea" id="RHEA-COMP:10000"/>
        <dbReference type="Rhea" id="RHEA-COMP:10001"/>
        <dbReference type="Rhea" id="RHEA-COMP:10162"/>
        <dbReference type="Rhea" id="RHEA-COMP:10485"/>
        <dbReference type="ChEBI" id="CHEBI:17319"/>
        <dbReference type="ChEBI" id="CHEBI:33737"/>
        <dbReference type="ChEBI" id="CHEBI:33738"/>
        <dbReference type="ChEBI" id="CHEBI:57844"/>
        <dbReference type="ChEBI" id="CHEBI:57856"/>
        <dbReference type="ChEBI" id="CHEBI:59789"/>
        <dbReference type="ChEBI" id="CHEBI:74411"/>
        <dbReference type="ChEBI" id="CHEBI:74497"/>
        <dbReference type="EC" id="2.1.1.192"/>
    </reaction>
</comment>
<dbReference type="Proteomes" id="UP001519288">
    <property type="component" value="Unassembled WGS sequence"/>
</dbReference>
<evidence type="ECO:0000313" key="14">
    <source>
        <dbReference type="EMBL" id="MBP2001988.1"/>
    </source>
</evidence>
<evidence type="ECO:0000256" key="6">
    <source>
        <dbReference type="ARBA" id="ARBA00022679"/>
    </source>
</evidence>
<dbReference type="SUPFAM" id="SSF102114">
    <property type="entry name" value="Radical SAM enzymes"/>
    <property type="match status" value="1"/>
</dbReference>
<dbReference type="SFLD" id="SFLDF00275">
    <property type="entry name" value="adenosine_C2_methyltransferase"/>
    <property type="match status" value="1"/>
</dbReference>
<feature type="domain" description="Radical SAM core" evidence="13">
    <location>
        <begin position="98"/>
        <end position="330"/>
    </location>
</feature>
<dbReference type="HAMAP" id="MF_01849">
    <property type="entry name" value="RNA_methyltr_RlmN"/>
    <property type="match status" value="1"/>
</dbReference>
<dbReference type="SFLD" id="SFLDG01062">
    <property type="entry name" value="methyltransferase_(Class_A)"/>
    <property type="match status" value="1"/>
</dbReference>
<comment type="subcellular location">
    <subcellularLocation>
        <location evidence="1 12">Cytoplasm</location>
    </subcellularLocation>
</comment>
<dbReference type="PANTHER" id="PTHR30544">
    <property type="entry name" value="23S RRNA METHYLTRANSFERASE"/>
    <property type="match status" value="1"/>
</dbReference>
<accession>A0ABS4JJV7</accession>
<keyword evidence="8 12" id="KW-0819">tRNA processing</keyword>
<evidence type="ECO:0000256" key="4">
    <source>
        <dbReference type="ARBA" id="ARBA00022552"/>
    </source>
</evidence>
<comment type="catalytic activity">
    <reaction evidence="12">
        <text>adenosine(2503) in 23S rRNA + 2 reduced [2Fe-2S]-[ferredoxin] + 2 S-adenosyl-L-methionine = 2-methyladenosine(2503) in 23S rRNA + 5'-deoxyadenosine + L-methionine + 2 oxidized [2Fe-2S]-[ferredoxin] + S-adenosyl-L-homocysteine</text>
        <dbReference type="Rhea" id="RHEA:42916"/>
        <dbReference type="Rhea" id="RHEA-COMP:10000"/>
        <dbReference type="Rhea" id="RHEA-COMP:10001"/>
        <dbReference type="Rhea" id="RHEA-COMP:10152"/>
        <dbReference type="Rhea" id="RHEA-COMP:10282"/>
        <dbReference type="ChEBI" id="CHEBI:17319"/>
        <dbReference type="ChEBI" id="CHEBI:33737"/>
        <dbReference type="ChEBI" id="CHEBI:33738"/>
        <dbReference type="ChEBI" id="CHEBI:57844"/>
        <dbReference type="ChEBI" id="CHEBI:57856"/>
        <dbReference type="ChEBI" id="CHEBI:59789"/>
        <dbReference type="ChEBI" id="CHEBI:74411"/>
        <dbReference type="ChEBI" id="CHEBI:74497"/>
        <dbReference type="EC" id="2.1.1.192"/>
    </reaction>
</comment>
<evidence type="ECO:0000256" key="10">
    <source>
        <dbReference type="ARBA" id="ARBA00023004"/>
    </source>
</evidence>
<evidence type="ECO:0000256" key="7">
    <source>
        <dbReference type="ARBA" id="ARBA00022691"/>
    </source>
</evidence>
<keyword evidence="2 12" id="KW-0004">4Fe-4S</keyword>
<keyword evidence="4 12" id="KW-0698">rRNA processing</keyword>
<evidence type="ECO:0000313" key="15">
    <source>
        <dbReference type="Proteomes" id="UP001519288"/>
    </source>
</evidence>
<feature type="binding site" evidence="12">
    <location>
        <position position="196"/>
    </location>
    <ligand>
        <name>S-adenosyl-L-methionine</name>
        <dbReference type="ChEBI" id="CHEBI:59789"/>
    </ligand>
</feature>
<comment type="function">
    <text evidence="12">Specifically methylates position 2 of adenine 2503 in 23S rRNA and position 2 of adenine 37 in tRNAs.</text>
</comment>
<feature type="binding site" evidence="12">
    <location>
        <begin position="219"/>
        <end position="221"/>
    </location>
    <ligand>
        <name>S-adenosyl-L-methionine</name>
        <dbReference type="ChEBI" id="CHEBI:59789"/>
    </ligand>
</feature>
<gene>
    <name evidence="12" type="primary">rlmN</name>
    <name evidence="14" type="ORF">J2Z69_003044</name>
</gene>
<dbReference type="InterPro" id="IPR004383">
    <property type="entry name" value="rRNA_lsu_MTrfase_RlmN/Cfr"/>
</dbReference>
<name>A0ABS4JJV7_9BACL</name>
<dbReference type="InterPro" id="IPR027492">
    <property type="entry name" value="RNA_MTrfase_RlmN"/>
</dbReference>
<evidence type="ECO:0000256" key="1">
    <source>
        <dbReference type="ARBA" id="ARBA00004496"/>
    </source>
</evidence>
<keyword evidence="6 12" id="KW-0808">Transferase</keyword>
<dbReference type="InterPro" id="IPR013785">
    <property type="entry name" value="Aldolase_TIM"/>
</dbReference>
<keyword evidence="12" id="KW-1015">Disulfide bond</keyword>
<keyword evidence="15" id="KW-1185">Reference proteome</keyword>
<dbReference type="GO" id="GO:0008168">
    <property type="term" value="F:methyltransferase activity"/>
    <property type="evidence" value="ECO:0007669"/>
    <property type="project" value="UniProtKB-KW"/>
</dbReference>
<dbReference type="PANTHER" id="PTHR30544:SF5">
    <property type="entry name" value="RADICAL SAM CORE DOMAIN-CONTAINING PROTEIN"/>
    <property type="match status" value="1"/>
</dbReference>
<dbReference type="SFLD" id="SFLDS00029">
    <property type="entry name" value="Radical_SAM"/>
    <property type="match status" value="1"/>
</dbReference>
<dbReference type="InterPro" id="IPR007197">
    <property type="entry name" value="rSAM"/>
</dbReference>
<keyword evidence="9 12" id="KW-0479">Metal-binding</keyword>
<reference evidence="14 15" key="1">
    <citation type="submission" date="2021-03" db="EMBL/GenBank/DDBJ databases">
        <title>Genomic Encyclopedia of Type Strains, Phase IV (KMG-IV): sequencing the most valuable type-strain genomes for metagenomic binning, comparative biology and taxonomic classification.</title>
        <authorList>
            <person name="Goeker M."/>
        </authorList>
    </citation>
    <scope>NUCLEOTIDE SEQUENCE [LARGE SCALE GENOMIC DNA]</scope>
    <source>
        <strain evidence="14 15">DSM 26806</strain>
    </source>
</reference>
<evidence type="ECO:0000256" key="5">
    <source>
        <dbReference type="ARBA" id="ARBA00022603"/>
    </source>
</evidence>
<feature type="binding site" evidence="12">
    <location>
        <position position="119"/>
    </location>
    <ligand>
        <name>[4Fe-4S] cluster</name>
        <dbReference type="ChEBI" id="CHEBI:49883"/>
        <note>4Fe-4S-S-AdoMet</note>
    </ligand>
</feature>
<keyword evidence="7 12" id="KW-0949">S-adenosyl-L-methionine</keyword>
<feature type="active site" description="S-methylcysteine intermediate" evidence="12">
    <location>
        <position position="341"/>
    </location>
</feature>
<feature type="binding site" evidence="12">
    <location>
        <position position="112"/>
    </location>
    <ligand>
        <name>[4Fe-4S] cluster</name>
        <dbReference type="ChEBI" id="CHEBI:49883"/>
        <note>4Fe-4S-S-AdoMet</note>
    </ligand>
</feature>
<dbReference type="PROSITE" id="PS51918">
    <property type="entry name" value="RADICAL_SAM"/>
    <property type="match status" value="1"/>
</dbReference>
<evidence type="ECO:0000256" key="9">
    <source>
        <dbReference type="ARBA" id="ARBA00022723"/>
    </source>
</evidence>
<keyword evidence="10 12" id="KW-0408">Iron</keyword>
<comment type="caution">
    <text evidence="14">The sequence shown here is derived from an EMBL/GenBank/DDBJ whole genome shotgun (WGS) entry which is preliminary data.</text>
</comment>
<dbReference type="PIRSF" id="PIRSF006004">
    <property type="entry name" value="CHP00048"/>
    <property type="match status" value="1"/>
</dbReference>
<dbReference type="InterPro" id="IPR048641">
    <property type="entry name" value="RlmN_N"/>
</dbReference>
<dbReference type="InterPro" id="IPR040072">
    <property type="entry name" value="Methyltransferase_A"/>
</dbReference>
<dbReference type="GO" id="GO:0032259">
    <property type="term" value="P:methylation"/>
    <property type="evidence" value="ECO:0007669"/>
    <property type="project" value="UniProtKB-KW"/>
</dbReference>